<dbReference type="FunFam" id="1.10.760.10:FF:000026">
    <property type="entry name" value="Cytochrome C, membrane-bound"/>
    <property type="match status" value="1"/>
</dbReference>
<dbReference type="PRINTS" id="PR00604">
    <property type="entry name" value="CYTCHRMECIAB"/>
</dbReference>
<feature type="domain" description="Cytochrome c" evidence="12">
    <location>
        <begin position="69"/>
        <end position="167"/>
    </location>
</feature>
<proteinExistence type="predicted"/>
<evidence type="ECO:0000256" key="11">
    <source>
        <dbReference type="PROSITE-ProRule" id="PRU00433"/>
    </source>
</evidence>
<dbReference type="InterPro" id="IPR009056">
    <property type="entry name" value="Cyt_c-like_dom"/>
</dbReference>
<dbReference type="SUPFAM" id="SSF46626">
    <property type="entry name" value="Cytochrome c"/>
    <property type="match status" value="1"/>
</dbReference>
<protein>
    <submittedName>
        <fullName evidence="13">Cytochrome c</fullName>
    </submittedName>
</protein>
<keyword evidence="5" id="KW-0812">Transmembrane</keyword>
<dbReference type="EMBL" id="FNMZ01000004">
    <property type="protein sequence ID" value="SDX30910.1"/>
    <property type="molecule type" value="Genomic_DNA"/>
</dbReference>
<dbReference type="Pfam" id="PF00034">
    <property type="entry name" value="Cytochrom_C"/>
    <property type="match status" value="1"/>
</dbReference>
<evidence type="ECO:0000256" key="7">
    <source>
        <dbReference type="ARBA" id="ARBA00022982"/>
    </source>
</evidence>
<keyword evidence="6 11" id="KW-0479">Metal-binding</keyword>
<keyword evidence="4 11" id="KW-0349">Heme</keyword>
<comment type="subcellular location">
    <subcellularLocation>
        <location evidence="1">Cell membrane</location>
        <topology evidence="1">Single-pass membrane protein</topology>
    </subcellularLocation>
</comment>
<keyword evidence="10" id="KW-0472">Membrane</keyword>
<evidence type="ECO:0000256" key="2">
    <source>
        <dbReference type="ARBA" id="ARBA00022448"/>
    </source>
</evidence>
<evidence type="ECO:0000256" key="10">
    <source>
        <dbReference type="ARBA" id="ARBA00023136"/>
    </source>
</evidence>
<dbReference type="GO" id="GO:0046872">
    <property type="term" value="F:metal ion binding"/>
    <property type="evidence" value="ECO:0007669"/>
    <property type="project" value="UniProtKB-KW"/>
</dbReference>
<dbReference type="GO" id="GO:0020037">
    <property type="term" value="F:heme binding"/>
    <property type="evidence" value="ECO:0007669"/>
    <property type="project" value="InterPro"/>
</dbReference>
<dbReference type="GO" id="GO:0005886">
    <property type="term" value="C:plasma membrane"/>
    <property type="evidence" value="ECO:0007669"/>
    <property type="project" value="UniProtKB-SubCell"/>
</dbReference>
<keyword evidence="3" id="KW-1003">Cell membrane</keyword>
<dbReference type="Proteomes" id="UP000199118">
    <property type="component" value="Unassembled WGS sequence"/>
</dbReference>
<dbReference type="Gene3D" id="1.10.760.10">
    <property type="entry name" value="Cytochrome c-like domain"/>
    <property type="match status" value="1"/>
</dbReference>
<reference evidence="13 14" key="1">
    <citation type="submission" date="2016-10" db="EMBL/GenBank/DDBJ databases">
        <authorList>
            <person name="de Groot N.N."/>
        </authorList>
    </citation>
    <scope>NUCLEOTIDE SEQUENCE [LARGE SCALE GENOMIC DNA]</scope>
    <source>
        <strain evidence="13 14">DSM 17890</strain>
    </source>
</reference>
<keyword evidence="7" id="KW-0249">Electron transport</keyword>
<keyword evidence="2" id="KW-0813">Transport</keyword>
<evidence type="ECO:0000256" key="1">
    <source>
        <dbReference type="ARBA" id="ARBA00004162"/>
    </source>
</evidence>
<name>A0A1H3AMF0_9RHOB</name>
<evidence type="ECO:0000313" key="13">
    <source>
        <dbReference type="EMBL" id="SDX30910.1"/>
    </source>
</evidence>
<evidence type="ECO:0000256" key="8">
    <source>
        <dbReference type="ARBA" id="ARBA00022989"/>
    </source>
</evidence>
<evidence type="ECO:0000256" key="9">
    <source>
        <dbReference type="ARBA" id="ARBA00023004"/>
    </source>
</evidence>
<gene>
    <name evidence="13" type="ORF">SAMN05444336_104252</name>
</gene>
<dbReference type="InterPro" id="IPR036909">
    <property type="entry name" value="Cyt_c-like_dom_sf"/>
</dbReference>
<dbReference type="AlphaFoldDB" id="A0A1H3AMF0"/>
<evidence type="ECO:0000313" key="14">
    <source>
        <dbReference type="Proteomes" id="UP000199118"/>
    </source>
</evidence>
<organism evidence="13 14">
    <name type="scientific">Albimonas donghaensis</name>
    <dbReference type="NCBI Taxonomy" id="356660"/>
    <lineage>
        <taxon>Bacteria</taxon>
        <taxon>Pseudomonadati</taxon>
        <taxon>Pseudomonadota</taxon>
        <taxon>Alphaproteobacteria</taxon>
        <taxon>Rhodobacterales</taxon>
        <taxon>Paracoccaceae</taxon>
        <taxon>Albimonas</taxon>
    </lineage>
</organism>
<dbReference type="RefSeq" id="WP_245710561.1">
    <property type="nucleotide sequence ID" value="NZ_FNMZ01000004.1"/>
</dbReference>
<dbReference type="PROSITE" id="PS51007">
    <property type="entry name" value="CYTC"/>
    <property type="match status" value="1"/>
</dbReference>
<dbReference type="STRING" id="356660.SAMN05444336_104252"/>
<evidence type="ECO:0000256" key="6">
    <source>
        <dbReference type="ARBA" id="ARBA00022723"/>
    </source>
</evidence>
<keyword evidence="9 11" id="KW-0408">Iron</keyword>
<evidence type="ECO:0000256" key="4">
    <source>
        <dbReference type="ARBA" id="ARBA00022617"/>
    </source>
</evidence>
<dbReference type="PANTHER" id="PTHR11961">
    <property type="entry name" value="CYTOCHROME C"/>
    <property type="match status" value="1"/>
</dbReference>
<dbReference type="InterPro" id="IPR002327">
    <property type="entry name" value="Cyt_c_1A/1B"/>
</dbReference>
<evidence type="ECO:0000256" key="3">
    <source>
        <dbReference type="ARBA" id="ARBA00022475"/>
    </source>
</evidence>
<evidence type="ECO:0000259" key="12">
    <source>
        <dbReference type="PROSITE" id="PS51007"/>
    </source>
</evidence>
<keyword evidence="8" id="KW-1133">Transmembrane helix</keyword>
<dbReference type="GO" id="GO:0009055">
    <property type="term" value="F:electron transfer activity"/>
    <property type="evidence" value="ECO:0007669"/>
    <property type="project" value="InterPro"/>
</dbReference>
<evidence type="ECO:0000256" key="5">
    <source>
        <dbReference type="ARBA" id="ARBA00022692"/>
    </source>
</evidence>
<accession>A0A1H3AMF0</accession>
<keyword evidence="14" id="KW-1185">Reference proteome</keyword>
<sequence>MDSMEINKIMGAVVGSLLIYLGVQFFADQIFHPAGHGDEHDYAYALEIEESGGGTEEEQVDFGALLAEADPARGERVFGKCKACHKLDGTNATGPHLDGVVGRAVDAVDGFAYSGALEAVVDTWSPENLQHFLANPRKFAPGTAMGFAGLPKIEDRAALVAYLQTQGG</sequence>